<feature type="transmembrane region" description="Helical" evidence="2">
    <location>
        <begin position="39"/>
        <end position="58"/>
    </location>
</feature>
<dbReference type="AlphaFoldDB" id="A0A292PK26"/>
<accession>A0A292PK26</accession>
<keyword evidence="2" id="KW-0812">Transmembrane</keyword>
<feature type="transmembrane region" description="Helical" evidence="2">
    <location>
        <begin position="121"/>
        <end position="145"/>
    </location>
</feature>
<dbReference type="EMBL" id="LN891166">
    <property type="protein sequence ID" value="CUS07889.1"/>
    <property type="molecule type" value="Genomic_DNA"/>
</dbReference>
<evidence type="ECO:0000313" key="4">
    <source>
        <dbReference type="Proteomes" id="UP001412239"/>
    </source>
</evidence>
<feature type="transmembrane region" description="Helical" evidence="2">
    <location>
        <begin position="6"/>
        <end position="27"/>
    </location>
</feature>
<proteinExistence type="predicted"/>
<organism evidence="3 4">
    <name type="scientific">Tuber aestivum</name>
    <name type="common">summer truffle</name>
    <dbReference type="NCBI Taxonomy" id="59557"/>
    <lineage>
        <taxon>Eukaryota</taxon>
        <taxon>Fungi</taxon>
        <taxon>Dikarya</taxon>
        <taxon>Ascomycota</taxon>
        <taxon>Pezizomycotina</taxon>
        <taxon>Pezizomycetes</taxon>
        <taxon>Pezizales</taxon>
        <taxon>Tuberaceae</taxon>
        <taxon>Tuber</taxon>
    </lineage>
</organism>
<keyword evidence="4" id="KW-1185">Reference proteome</keyword>
<evidence type="ECO:0000313" key="3">
    <source>
        <dbReference type="EMBL" id="CUS07889.1"/>
    </source>
</evidence>
<reference evidence="3" key="1">
    <citation type="submission" date="2015-10" db="EMBL/GenBank/DDBJ databases">
        <authorList>
            <person name="Regsiter A."/>
            <person name="william w."/>
        </authorList>
    </citation>
    <scope>NUCLEOTIDE SEQUENCE</scope>
    <source>
        <strain evidence="3">Montdore</strain>
    </source>
</reference>
<sequence>MFSAPISSVLLALLIVILQTLTAISALPTSTATTSTIALFALLIIVLQTLTVPPVSILPTNTTPSTSSPLDTRPSSDTNLNYNLNNNNNNDNKNIVNVIPPTDNTNGNNSTASNKATPGQIIGAAIGTLCTIALALALIFWCCFAQHQRRKREIRTANERGATTESTERSGPSYGYSGSVDVGHIV</sequence>
<feature type="compositionally biased region" description="Low complexity" evidence="1">
    <location>
        <begin position="61"/>
        <end position="99"/>
    </location>
</feature>
<feature type="region of interest" description="Disordered" evidence="1">
    <location>
        <begin position="61"/>
        <end position="112"/>
    </location>
</feature>
<name>A0A292PK26_9PEZI</name>
<feature type="compositionally biased region" description="Polar residues" evidence="1">
    <location>
        <begin position="102"/>
        <end position="112"/>
    </location>
</feature>
<keyword evidence="2" id="KW-0472">Membrane</keyword>
<dbReference type="Proteomes" id="UP001412239">
    <property type="component" value="Unassembled WGS sequence"/>
</dbReference>
<evidence type="ECO:0000256" key="1">
    <source>
        <dbReference type="SAM" id="MobiDB-lite"/>
    </source>
</evidence>
<evidence type="ECO:0000256" key="2">
    <source>
        <dbReference type="SAM" id="Phobius"/>
    </source>
</evidence>
<keyword evidence="2" id="KW-1133">Transmembrane helix</keyword>
<gene>
    <name evidence="3" type="ORF">GSTUAT00008025001</name>
</gene>
<protein>
    <submittedName>
        <fullName evidence="3">Uncharacterized protein</fullName>
    </submittedName>
</protein>
<feature type="region of interest" description="Disordered" evidence="1">
    <location>
        <begin position="156"/>
        <end position="186"/>
    </location>
</feature>